<dbReference type="AlphaFoldDB" id="A0A8T2TJP6"/>
<gene>
    <name evidence="3" type="ORF">KP509_12G063900</name>
</gene>
<dbReference type="PANTHER" id="PTHR23054">
    <property type="entry name" value="TERNARY COMPLEX FACTOR MIP1, LEUCINE-ZIPPER-RELATED"/>
    <property type="match status" value="1"/>
</dbReference>
<dbReference type="PANTHER" id="PTHR23054:SF26">
    <property type="entry name" value="ELECTRON TRANSPORTER"/>
    <property type="match status" value="1"/>
</dbReference>
<dbReference type="InterPro" id="IPR006869">
    <property type="entry name" value="DUF547"/>
</dbReference>
<keyword evidence="4" id="KW-1185">Reference proteome</keyword>
<dbReference type="OMA" id="SSQMIEW"/>
<name>A0A8T2TJP6_CERRI</name>
<proteinExistence type="predicted"/>
<sequence>MRATTSNIFERLTWSLVIQYSQYGSVRDLSKHHPVQLTTYKNVESRGTMQMDSMRRETPLTYKQKDRPLRSFPIHNVPSSTQNARNDMACPKHCRSKSAPGNIFDLFTKEITPGFTEGSNLNKRLKIDRNLTSTMKGERSKPDASSIQGRHTAVSEVLHATLTEKLAEEINFLEEEIADLEQYVLTLYRSLFNKCMSRNSSSIPSPKHKSGVLEKQKEIKSIKQEHAPRQSVEPPKLIVPSQCHVQVASSARQSMSISKLASTVHAKTRHAPMLCESIEVARHCQVPIAQSPKLSKGSLDSRSVRSMLSMDEDKSSPRLLKDYLTESPNQLSEDLVQCMTNIYCKLSTLPPSRSPSHGTYESPLSSTSSLTSMSSAHGMFGDLWSPASQSEPSCDTPLADPFQVKGNLEWRGAYNNMIEIPHICTDKDRLNCVTRLLRSFRSLVEKLERVDPSRMKHDEKLAFWINIYNALLMHAYLAYGIPHNHLKRISLLQKACYRVGGHSINAHIIEHYILRCGFHRPTQWLQSLLSPSYKLKSGDGRRAFAVERAEPLVCFALCCGGRSDPAVRIYTAKRVHDQLETAMKEYLQASIGFQNSRKIYLPKILEWYMKEASLSHSYLLDWVAQYVNEQEKENIRRCIHSKPHRTATHCIEWMPYNFSFRYILHRDVTSRVTPSVR</sequence>
<feature type="region of interest" description="Disordered" evidence="1">
    <location>
        <begin position="70"/>
        <end position="93"/>
    </location>
</feature>
<organism evidence="3 4">
    <name type="scientific">Ceratopteris richardii</name>
    <name type="common">Triangle waterfern</name>
    <dbReference type="NCBI Taxonomy" id="49495"/>
    <lineage>
        <taxon>Eukaryota</taxon>
        <taxon>Viridiplantae</taxon>
        <taxon>Streptophyta</taxon>
        <taxon>Embryophyta</taxon>
        <taxon>Tracheophyta</taxon>
        <taxon>Polypodiopsida</taxon>
        <taxon>Polypodiidae</taxon>
        <taxon>Polypodiales</taxon>
        <taxon>Pteridineae</taxon>
        <taxon>Pteridaceae</taxon>
        <taxon>Parkerioideae</taxon>
        <taxon>Ceratopteris</taxon>
    </lineage>
</organism>
<protein>
    <recommendedName>
        <fullName evidence="2">DUF547 domain-containing protein</fullName>
    </recommendedName>
</protein>
<comment type="caution">
    <text evidence="3">The sequence shown here is derived from an EMBL/GenBank/DDBJ whole genome shotgun (WGS) entry which is preliminary data.</text>
</comment>
<evidence type="ECO:0000313" key="4">
    <source>
        <dbReference type="Proteomes" id="UP000825935"/>
    </source>
</evidence>
<dbReference type="Pfam" id="PF04784">
    <property type="entry name" value="DUF547"/>
    <property type="match status" value="1"/>
</dbReference>
<accession>A0A8T2TJP6</accession>
<dbReference type="EMBL" id="CM035417">
    <property type="protein sequence ID" value="KAH7423611.1"/>
    <property type="molecule type" value="Genomic_DNA"/>
</dbReference>
<dbReference type="OrthoDB" id="418495at2759"/>
<evidence type="ECO:0000313" key="3">
    <source>
        <dbReference type="EMBL" id="KAH7423611.1"/>
    </source>
</evidence>
<feature type="region of interest" description="Disordered" evidence="1">
    <location>
        <begin position="292"/>
        <end position="313"/>
    </location>
</feature>
<evidence type="ECO:0000259" key="2">
    <source>
        <dbReference type="Pfam" id="PF04784"/>
    </source>
</evidence>
<dbReference type="Proteomes" id="UP000825935">
    <property type="component" value="Chromosome 12"/>
</dbReference>
<reference evidence="3" key="1">
    <citation type="submission" date="2021-08" db="EMBL/GenBank/DDBJ databases">
        <title>WGS assembly of Ceratopteris richardii.</title>
        <authorList>
            <person name="Marchant D.B."/>
            <person name="Chen G."/>
            <person name="Jenkins J."/>
            <person name="Shu S."/>
            <person name="Leebens-Mack J."/>
            <person name="Grimwood J."/>
            <person name="Schmutz J."/>
            <person name="Soltis P."/>
            <person name="Soltis D."/>
            <person name="Chen Z.-H."/>
        </authorList>
    </citation>
    <scope>NUCLEOTIDE SEQUENCE</scope>
    <source>
        <strain evidence="3">Whitten #5841</strain>
        <tissue evidence="3">Leaf</tissue>
    </source>
</reference>
<evidence type="ECO:0000256" key="1">
    <source>
        <dbReference type="SAM" id="MobiDB-lite"/>
    </source>
</evidence>
<feature type="domain" description="DUF547" evidence="2">
    <location>
        <begin position="453"/>
        <end position="587"/>
    </location>
</feature>